<dbReference type="GO" id="GO:0022872">
    <property type="term" value="F:protein-N(PI)-phosphohistidine-mannitol phosphotransferase system transmembrane transporter activity"/>
    <property type="evidence" value="ECO:0007669"/>
    <property type="project" value="InterPro"/>
</dbReference>
<feature type="domain" description="PTS EIIA type-2" evidence="12">
    <location>
        <begin position="115"/>
        <end position="253"/>
    </location>
</feature>
<dbReference type="InterPro" id="IPR016152">
    <property type="entry name" value="PTrfase/Anion_transptr"/>
</dbReference>
<comment type="caution">
    <text evidence="14">The sequence shown here is derived from an EMBL/GenBank/DDBJ whole genome shotgun (WGS) entry which is preliminary data.</text>
</comment>
<dbReference type="GO" id="GO:0005886">
    <property type="term" value="C:plasma membrane"/>
    <property type="evidence" value="ECO:0007669"/>
    <property type="project" value="TreeGrafter"/>
</dbReference>
<dbReference type="InterPro" id="IPR029503">
    <property type="entry name" value="PTS_EIIB_mannitol"/>
</dbReference>
<dbReference type="PANTHER" id="PTHR30181:SF2">
    <property type="entry name" value="PTS SYSTEM MANNITOL-SPECIFIC EIICBA COMPONENT"/>
    <property type="match status" value="1"/>
</dbReference>
<dbReference type="Pfam" id="PF00359">
    <property type="entry name" value="PTS_EIIA_2"/>
    <property type="match status" value="1"/>
</dbReference>
<comment type="function">
    <text evidence="1">The phosphoenolpyruvate-dependent sugar phosphotransferase system (sugar PTS), a major carbohydrate active transport system, catalyzes the phosphorylation of incoming sugar substrates concomitantly with their translocation across the cell membrane. The enzyme II CmtAB PTS system is involved in D-mannitol transport.</text>
</comment>
<dbReference type="PROSITE" id="PS51099">
    <property type="entry name" value="PTS_EIIB_TYPE_2"/>
    <property type="match status" value="1"/>
</dbReference>
<keyword evidence="6" id="KW-0808">Transferase</keyword>
<reference evidence="14 15" key="1">
    <citation type="submission" date="2018-08" db="EMBL/GenBank/DDBJ databases">
        <title>A genome reference for cultivated species of the human gut microbiota.</title>
        <authorList>
            <person name="Zou Y."/>
            <person name="Xue W."/>
            <person name="Luo G."/>
        </authorList>
    </citation>
    <scope>NUCLEOTIDE SEQUENCE [LARGE SCALE GENOMIC DNA]</scope>
    <source>
        <strain evidence="14 15">OF01-2LB</strain>
    </source>
</reference>
<evidence type="ECO:0000259" key="13">
    <source>
        <dbReference type="PROSITE" id="PS51099"/>
    </source>
</evidence>
<dbReference type="EMBL" id="QVEV01000003">
    <property type="protein sequence ID" value="RGC18106.1"/>
    <property type="molecule type" value="Genomic_DNA"/>
</dbReference>
<dbReference type="GO" id="GO:0090563">
    <property type="term" value="F:protein-phosphocysteine-sugar phosphotransferase activity"/>
    <property type="evidence" value="ECO:0007669"/>
    <property type="project" value="TreeGrafter"/>
</dbReference>
<dbReference type="Gene3D" id="3.40.50.2300">
    <property type="match status" value="1"/>
</dbReference>
<dbReference type="AlphaFoldDB" id="A0A3E2W222"/>
<evidence type="ECO:0000256" key="1">
    <source>
        <dbReference type="ARBA" id="ARBA00002434"/>
    </source>
</evidence>
<dbReference type="PROSITE" id="PS51094">
    <property type="entry name" value="PTS_EIIA_TYPE_2"/>
    <property type="match status" value="1"/>
</dbReference>
<evidence type="ECO:0000256" key="5">
    <source>
        <dbReference type="ARBA" id="ARBA00022597"/>
    </source>
</evidence>
<dbReference type="Pfam" id="PF02302">
    <property type="entry name" value="PTS_IIB"/>
    <property type="match status" value="1"/>
</dbReference>
<dbReference type="Proteomes" id="UP000260025">
    <property type="component" value="Unassembled WGS sequence"/>
</dbReference>
<dbReference type="RefSeq" id="WP_117442067.1">
    <property type="nucleotide sequence ID" value="NZ_JAJFEN010000015.1"/>
</dbReference>
<evidence type="ECO:0000256" key="7">
    <source>
        <dbReference type="ARBA" id="ARBA00022683"/>
    </source>
</evidence>
<sequence>MGLFHKKEEREALEDLHIYFVCDAGMGSSAMAASQLQKKLKAHGIICRVKNCAIDEVASNAEILVSHHNFAQRIQKQFPDVRYYSVQGFMNDEEYENIVEDIMIFRKKKEEKKNNILEKSNILLNCHADSSDEAIIAMGRLLQNSGYIDEGYIQGMLNRDHSLTTYIGNDIAIPHGEYEVKDCVRKTGIAVMIYPDGIKWAEGRARIVIGIAAKNDDHMAILANIAEKLGEMEMVEKVVAGDVDTVYDILAGDAA</sequence>
<dbReference type="CDD" id="cd05567">
    <property type="entry name" value="PTS_IIB_mannitol"/>
    <property type="match status" value="1"/>
</dbReference>
<evidence type="ECO:0000256" key="8">
    <source>
        <dbReference type="ARBA" id="ARBA00022777"/>
    </source>
</evidence>
<dbReference type="PROSITE" id="PS00372">
    <property type="entry name" value="PTS_EIIA_TYPE_2_HIS"/>
    <property type="match status" value="1"/>
</dbReference>
<evidence type="ECO:0000256" key="9">
    <source>
        <dbReference type="ARBA" id="ARBA00029908"/>
    </source>
</evidence>
<organism evidence="14 15">
    <name type="scientific">Clostridium innocuum</name>
    <dbReference type="NCBI Taxonomy" id="1522"/>
    <lineage>
        <taxon>Bacteria</taxon>
        <taxon>Bacillati</taxon>
        <taxon>Bacillota</taxon>
        <taxon>Clostridia</taxon>
        <taxon>Eubacteriales</taxon>
        <taxon>Clostridiaceae</taxon>
        <taxon>Clostridium</taxon>
    </lineage>
</organism>
<dbReference type="InterPro" id="IPR013011">
    <property type="entry name" value="PTS_EIIB_2"/>
</dbReference>
<dbReference type="Gene3D" id="3.40.930.10">
    <property type="entry name" value="Mannitol-specific EII, Chain A"/>
    <property type="match status" value="1"/>
</dbReference>
<gene>
    <name evidence="14" type="ORF">DXA38_03885</name>
</gene>
<evidence type="ECO:0000313" key="15">
    <source>
        <dbReference type="Proteomes" id="UP000260025"/>
    </source>
</evidence>
<dbReference type="InterPro" id="IPR050893">
    <property type="entry name" value="Sugar_PTS"/>
</dbReference>
<dbReference type="InterPro" id="IPR002178">
    <property type="entry name" value="PTS_EIIA_type-2_dom"/>
</dbReference>
<evidence type="ECO:0000256" key="11">
    <source>
        <dbReference type="ARBA" id="ARBA00030962"/>
    </source>
</evidence>
<dbReference type="CDD" id="cd00211">
    <property type="entry name" value="PTS_IIA_fru"/>
    <property type="match status" value="1"/>
</dbReference>
<dbReference type="SUPFAM" id="SSF55804">
    <property type="entry name" value="Phoshotransferase/anion transport protein"/>
    <property type="match status" value="1"/>
</dbReference>
<evidence type="ECO:0000256" key="10">
    <source>
        <dbReference type="ARBA" id="ARBA00030956"/>
    </source>
</evidence>
<keyword evidence="5" id="KW-0762">Sugar transport</keyword>
<proteinExistence type="predicted"/>
<dbReference type="GO" id="GO:0016301">
    <property type="term" value="F:kinase activity"/>
    <property type="evidence" value="ECO:0007669"/>
    <property type="project" value="UniProtKB-KW"/>
</dbReference>
<accession>A0A3E2W222</accession>
<evidence type="ECO:0000313" key="14">
    <source>
        <dbReference type="EMBL" id="RGC18106.1"/>
    </source>
</evidence>
<dbReference type="GO" id="GO:0009401">
    <property type="term" value="P:phosphoenolpyruvate-dependent sugar phosphotransferase system"/>
    <property type="evidence" value="ECO:0007669"/>
    <property type="project" value="UniProtKB-KW"/>
</dbReference>
<keyword evidence="3" id="KW-0813">Transport</keyword>
<evidence type="ECO:0000256" key="2">
    <source>
        <dbReference type="ARBA" id="ARBA00014783"/>
    </source>
</evidence>
<feature type="domain" description="PTS EIIB type-2" evidence="13">
    <location>
        <begin position="16"/>
        <end position="110"/>
    </location>
</feature>
<evidence type="ECO:0000256" key="6">
    <source>
        <dbReference type="ARBA" id="ARBA00022679"/>
    </source>
</evidence>
<evidence type="ECO:0000256" key="4">
    <source>
        <dbReference type="ARBA" id="ARBA00022553"/>
    </source>
</evidence>
<keyword evidence="8" id="KW-0418">Kinase</keyword>
<evidence type="ECO:0000256" key="3">
    <source>
        <dbReference type="ARBA" id="ARBA00022448"/>
    </source>
</evidence>
<dbReference type="InterPro" id="IPR036095">
    <property type="entry name" value="PTS_EIIB-like_sf"/>
</dbReference>
<evidence type="ECO:0000259" key="12">
    <source>
        <dbReference type="PROSITE" id="PS51094"/>
    </source>
</evidence>
<dbReference type="PANTHER" id="PTHR30181">
    <property type="entry name" value="MANNITOL PERMEASE IIC COMPONENT"/>
    <property type="match status" value="1"/>
</dbReference>
<dbReference type="SUPFAM" id="SSF52794">
    <property type="entry name" value="PTS system IIB component-like"/>
    <property type="match status" value="1"/>
</dbReference>
<dbReference type="OrthoDB" id="1640042at2"/>
<protein>
    <recommendedName>
        <fullName evidence="2">Mannitol-specific phosphotransferase enzyme IIA component</fullName>
    </recommendedName>
    <alternativeName>
        <fullName evidence="10">EIIA</fullName>
    </alternativeName>
    <alternativeName>
        <fullName evidence="11">EIII</fullName>
    </alternativeName>
    <alternativeName>
        <fullName evidence="9">PTS system mannitol-specific EIIA component</fullName>
    </alternativeName>
</protein>
<keyword evidence="4" id="KW-0597">Phosphoprotein</keyword>
<dbReference type="InterPro" id="IPR003501">
    <property type="entry name" value="PTS_EIIB_2/3"/>
</dbReference>
<keyword evidence="7" id="KW-0598">Phosphotransferase system</keyword>
<name>A0A3E2W222_CLOIN</name>